<evidence type="ECO:0000259" key="5">
    <source>
        <dbReference type="PROSITE" id="PS50977"/>
    </source>
</evidence>
<proteinExistence type="predicted"/>
<evidence type="ECO:0000313" key="7">
    <source>
        <dbReference type="Proteomes" id="UP001501004"/>
    </source>
</evidence>
<evidence type="ECO:0000256" key="1">
    <source>
        <dbReference type="ARBA" id="ARBA00023015"/>
    </source>
</evidence>
<dbReference type="EMBL" id="BAABAE010000003">
    <property type="protein sequence ID" value="GAA3741702.1"/>
    <property type="molecule type" value="Genomic_DNA"/>
</dbReference>
<reference evidence="7" key="1">
    <citation type="journal article" date="2019" name="Int. J. Syst. Evol. Microbiol.">
        <title>The Global Catalogue of Microorganisms (GCM) 10K type strain sequencing project: providing services to taxonomists for standard genome sequencing and annotation.</title>
        <authorList>
            <consortium name="The Broad Institute Genomics Platform"/>
            <consortium name="The Broad Institute Genome Sequencing Center for Infectious Disease"/>
            <person name="Wu L."/>
            <person name="Ma J."/>
        </authorList>
    </citation>
    <scope>NUCLEOTIDE SEQUENCE [LARGE SCALE GENOMIC DNA]</scope>
    <source>
        <strain evidence="7">JCM 16949</strain>
    </source>
</reference>
<dbReference type="InterPro" id="IPR009057">
    <property type="entry name" value="Homeodomain-like_sf"/>
</dbReference>
<keyword evidence="7" id="KW-1185">Reference proteome</keyword>
<keyword evidence="2 4" id="KW-0238">DNA-binding</keyword>
<dbReference type="PRINTS" id="PR00455">
    <property type="entry name" value="HTHTETR"/>
</dbReference>
<dbReference type="Gene3D" id="1.10.357.10">
    <property type="entry name" value="Tetracycline Repressor, domain 2"/>
    <property type="match status" value="1"/>
</dbReference>
<dbReference type="Pfam" id="PF00440">
    <property type="entry name" value="TetR_N"/>
    <property type="match status" value="1"/>
</dbReference>
<dbReference type="PANTHER" id="PTHR30055">
    <property type="entry name" value="HTH-TYPE TRANSCRIPTIONAL REGULATOR RUTR"/>
    <property type="match status" value="1"/>
</dbReference>
<dbReference type="PROSITE" id="PS50977">
    <property type="entry name" value="HTH_TETR_2"/>
    <property type="match status" value="1"/>
</dbReference>
<dbReference type="InterPro" id="IPR050109">
    <property type="entry name" value="HTH-type_TetR-like_transc_reg"/>
</dbReference>
<organism evidence="6 7">
    <name type="scientific">Leifsonella bigeumensis</name>
    <dbReference type="NCBI Taxonomy" id="433643"/>
    <lineage>
        <taxon>Bacteria</taxon>
        <taxon>Bacillati</taxon>
        <taxon>Actinomycetota</taxon>
        <taxon>Actinomycetes</taxon>
        <taxon>Micrococcales</taxon>
        <taxon>Microbacteriaceae</taxon>
        <taxon>Leifsonella</taxon>
    </lineage>
</organism>
<dbReference type="InterPro" id="IPR023772">
    <property type="entry name" value="DNA-bd_HTH_TetR-type_CS"/>
</dbReference>
<evidence type="ECO:0000256" key="2">
    <source>
        <dbReference type="ARBA" id="ARBA00023125"/>
    </source>
</evidence>
<protein>
    <recommendedName>
        <fullName evidence="5">HTH tetR-type domain-containing protein</fullName>
    </recommendedName>
</protein>
<dbReference type="InterPro" id="IPR001647">
    <property type="entry name" value="HTH_TetR"/>
</dbReference>
<dbReference type="PANTHER" id="PTHR30055:SF234">
    <property type="entry name" value="HTH-TYPE TRANSCRIPTIONAL REGULATOR BETI"/>
    <property type="match status" value="1"/>
</dbReference>
<keyword evidence="1" id="KW-0805">Transcription regulation</keyword>
<sequence>MKSERMTAGRPRASSRGTIEDAAAELFLEQSYGGTTIDEITQRAGVSRATFFNYFSSKSDLLWIDADHAIERLEECLGAGAPLLEAVATVAAEVGPERVPLAVTQADAMGTREELVASGLVRVARVTALIRTAMAAESGGDRRALSVNVRANAVAGAIVAAWGAWIVGGVGRRGLRDYLSDALALV</sequence>
<accession>A0ABP7FQX3</accession>
<dbReference type="Gene3D" id="1.10.10.60">
    <property type="entry name" value="Homeodomain-like"/>
    <property type="match status" value="1"/>
</dbReference>
<evidence type="ECO:0000256" key="3">
    <source>
        <dbReference type="ARBA" id="ARBA00023163"/>
    </source>
</evidence>
<dbReference type="RefSeq" id="WP_344755631.1">
    <property type="nucleotide sequence ID" value="NZ_BAABAE010000003.1"/>
</dbReference>
<name>A0ABP7FQX3_9MICO</name>
<feature type="domain" description="HTH tetR-type" evidence="5">
    <location>
        <begin position="13"/>
        <end position="73"/>
    </location>
</feature>
<keyword evidence="3" id="KW-0804">Transcription</keyword>
<dbReference type="SUPFAM" id="SSF46689">
    <property type="entry name" value="Homeodomain-like"/>
    <property type="match status" value="1"/>
</dbReference>
<dbReference type="PROSITE" id="PS01081">
    <property type="entry name" value="HTH_TETR_1"/>
    <property type="match status" value="1"/>
</dbReference>
<gene>
    <name evidence="6" type="ORF">GCM10022239_16680</name>
</gene>
<evidence type="ECO:0000313" key="6">
    <source>
        <dbReference type="EMBL" id="GAA3741702.1"/>
    </source>
</evidence>
<feature type="DNA-binding region" description="H-T-H motif" evidence="4">
    <location>
        <begin position="36"/>
        <end position="55"/>
    </location>
</feature>
<evidence type="ECO:0000256" key="4">
    <source>
        <dbReference type="PROSITE-ProRule" id="PRU00335"/>
    </source>
</evidence>
<dbReference type="Proteomes" id="UP001501004">
    <property type="component" value="Unassembled WGS sequence"/>
</dbReference>
<comment type="caution">
    <text evidence="6">The sequence shown here is derived from an EMBL/GenBank/DDBJ whole genome shotgun (WGS) entry which is preliminary data.</text>
</comment>